<dbReference type="InterPro" id="IPR046357">
    <property type="entry name" value="PPIase_dom_sf"/>
</dbReference>
<keyword evidence="11 14" id="KW-0413">Isomerase</keyword>
<comment type="subcellular location">
    <subcellularLocation>
        <location evidence="1">Cell inner membrane</location>
        <topology evidence="1">Single-pass type II membrane protein</topology>
        <orientation evidence="1">Periplasmic side</orientation>
    </subcellularLocation>
</comment>
<evidence type="ECO:0000256" key="2">
    <source>
        <dbReference type="ARBA" id="ARBA00022475"/>
    </source>
</evidence>
<dbReference type="Proteomes" id="UP000187495">
    <property type="component" value="Unassembled WGS sequence"/>
</dbReference>
<reference evidence="15" key="1">
    <citation type="submission" date="2017-01" db="EMBL/GenBank/DDBJ databases">
        <authorList>
            <person name="Varghese N."/>
            <person name="Submissions S."/>
        </authorList>
    </citation>
    <scope>NUCLEOTIDE SEQUENCE [LARGE SCALE GENOMIC DNA]</scope>
    <source>
        <strain evidence="15">DSM 21768</strain>
    </source>
</reference>
<dbReference type="EMBL" id="FTNU01000008">
    <property type="protein sequence ID" value="SIR92515.1"/>
    <property type="molecule type" value="Genomic_DNA"/>
</dbReference>
<keyword evidence="7" id="KW-0143">Chaperone</keyword>
<dbReference type="InterPro" id="IPR000297">
    <property type="entry name" value="PPIase_PpiC"/>
</dbReference>
<dbReference type="STRING" id="34061.B0189_10840"/>
<dbReference type="PROSITE" id="PS50198">
    <property type="entry name" value="PPIC_PPIASE_2"/>
    <property type="match status" value="1"/>
</dbReference>
<dbReference type="Pfam" id="PF00639">
    <property type="entry name" value="Rotamase"/>
    <property type="match status" value="1"/>
</dbReference>
<feature type="transmembrane region" description="Helical" evidence="12">
    <location>
        <begin position="12"/>
        <end position="31"/>
    </location>
</feature>
<keyword evidence="3" id="KW-0997">Cell inner membrane</keyword>
<dbReference type="PANTHER" id="PTHR47529">
    <property type="entry name" value="PEPTIDYL-PROLYL CIS-TRANS ISOMERASE D"/>
    <property type="match status" value="1"/>
</dbReference>
<evidence type="ECO:0000256" key="9">
    <source>
        <dbReference type="ARBA" id="ARBA00040743"/>
    </source>
</evidence>
<evidence type="ECO:0000259" key="13">
    <source>
        <dbReference type="PROSITE" id="PS50198"/>
    </source>
</evidence>
<dbReference type="PANTHER" id="PTHR47529:SF1">
    <property type="entry name" value="PERIPLASMIC CHAPERONE PPID"/>
    <property type="match status" value="1"/>
</dbReference>
<sequence length="618" mass="67410">MRNFLNSWPGRLVLIGTLVPMAFLGVGTFGGSKIKPNELIKVGDRVVDVSTFQAELNAERNALIESGVDASLIDEQALIQIVLKRLTDKALLENQASVLGMTVSDEMITQLLQQFPVFQDNGQFSNEKFASYLQQNGLTKDVLFQIERLRLSLRQLITSILGTAIYPDSQVSRLIDLQLESREVWVNRYKWQDYADQVSVSDAEIQAYFEQNKQSLTKSATVDLSYIELDASQLKVDEPSEEEIRAQQAAYLKENGINAGPQLAQILLTGADAEERAKQIRAKLDAGESFEVLAKQYSDDPSGANGGDIGTFNPNVFGNDGVAIERALSGLGVGQVSQPVKSGFGYHIFKITKLNDNSAILANARNELLARAVQFKRSQAFEELSAKINTMATDGMGAADIAKQTGLTVAQIAAYPQTDNDTALNQPAIIAAAFDDFTIQNQGVSPNILIGEKNIWLQPSNYQPARALSFDEAKPVIKQRLIQQKASKLAMAAAQQAVEAAKASPAELARLTTPSANIGMSTRINPLLDSLELASLFLNQSGNDKDVWAVQTESGASVIVGGKVQKSSESPLSAEDRMRVVAVIRDNIGADQLEDYVHYLRQSSEVVINEDALKAQQR</sequence>
<evidence type="ECO:0000256" key="11">
    <source>
        <dbReference type="PROSITE-ProRule" id="PRU00278"/>
    </source>
</evidence>
<evidence type="ECO:0000256" key="5">
    <source>
        <dbReference type="ARBA" id="ARBA00022989"/>
    </source>
</evidence>
<dbReference type="GO" id="GO:0003755">
    <property type="term" value="F:peptidyl-prolyl cis-trans isomerase activity"/>
    <property type="evidence" value="ECO:0007669"/>
    <property type="project" value="UniProtKB-KW"/>
</dbReference>
<dbReference type="InterPro" id="IPR052029">
    <property type="entry name" value="PpiD_chaperone"/>
</dbReference>
<dbReference type="SUPFAM" id="SSF109998">
    <property type="entry name" value="Triger factor/SurA peptide-binding domain-like"/>
    <property type="match status" value="1"/>
</dbReference>
<dbReference type="SUPFAM" id="SSF54534">
    <property type="entry name" value="FKBP-like"/>
    <property type="match status" value="1"/>
</dbReference>
<evidence type="ECO:0000256" key="4">
    <source>
        <dbReference type="ARBA" id="ARBA00022692"/>
    </source>
</evidence>
<dbReference type="GO" id="GO:0005886">
    <property type="term" value="C:plasma membrane"/>
    <property type="evidence" value="ECO:0007669"/>
    <property type="project" value="UniProtKB-SubCell"/>
</dbReference>
<feature type="domain" description="PpiC" evidence="13">
    <location>
        <begin position="262"/>
        <end position="353"/>
    </location>
</feature>
<evidence type="ECO:0000256" key="10">
    <source>
        <dbReference type="ARBA" id="ARBA00042775"/>
    </source>
</evidence>
<dbReference type="InterPro" id="IPR023058">
    <property type="entry name" value="PPIase_PpiC_CS"/>
</dbReference>
<organism evidence="14 15">
    <name type="scientific">Moraxella cuniculi DSM 21768</name>
    <dbReference type="NCBI Taxonomy" id="1122245"/>
    <lineage>
        <taxon>Bacteria</taxon>
        <taxon>Pseudomonadati</taxon>
        <taxon>Pseudomonadota</taxon>
        <taxon>Gammaproteobacteria</taxon>
        <taxon>Moraxellales</taxon>
        <taxon>Moraxellaceae</taxon>
        <taxon>Moraxella</taxon>
    </lineage>
</organism>
<keyword evidence="6 12" id="KW-0472">Membrane</keyword>
<dbReference type="Gene3D" id="3.10.50.40">
    <property type="match status" value="1"/>
</dbReference>
<evidence type="ECO:0000256" key="6">
    <source>
        <dbReference type="ARBA" id="ARBA00023136"/>
    </source>
</evidence>
<keyword evidence="15" id="KW-1185">Reference proteome</keyword>
<evidence type="ECO:0000256" key="7">
    <source>
        <dbReference type="ARBA" id="ARBA00023186"/>
    </source>
</evidence>
<evidence type="ECO:0000313" key="14">
    <source>
        <dbReference type="EMBL" id="SIR92515.1"/>
    </source>
</evidence>
<dbReference type="Gene3D" id="1.10.4030.10">
    <property type="entry name" value="Porin chaperone SurA, peptide-binding domain"/>
    <property type="match status" value="1"/>
</dbReference>
<dbReference type="AlphaFoldDB" id="A0A1N7EX61"/>
<protein>
    <recommendedName>
        <fullName evidence="9">Periplasmic chaperone PpiD</fullName>
    </recommendedName>
    <alternativeName>
        <fullName evidence="10">Periplasmic folding chaperone</fullName>
    </alternativeName>
</protein>
<evidence type="ECO:0000256" key="3">
    <source>
        <dbReference type="ARBA" id="ARBA00022519"/>
    </source>
</evidence>
<keyword evidence="5 12" id="KW-1133">Transmembrane helix</keyword>
<keyword evidence="4 12" id="KW-0812">Transmembrane</keyword>
<keyword evidence="11" id="KW-0697">Rotamase</keyword>
<evidence type="ECO:0000313" key="15">
    <source>
        <dbReference type="Proteomes" id="UP000187495"/>
    </source>
</evidence>
<gene>
    <name evidence="14" type="ORF">SAMN02745664_10811</name>
</gene>
<dbReference type="Pfam" id="PF13624">
    <property type="entry name" value="SurA_N_3"/>
    <property type="match status" value="1"/>
</dbReference>
<dbReference type="InterPro" id="IPR027304">
    <property type="entry name" value="Trigger_fact/SurA_dom_sf"/>
</dbReference>
<proteinExistence type="inferred from homology"/>
<keyword evidence="2" id="KW-1003">Cell membrane</keyword>
<evidence type="ECO:0000256" key="12">
    <source>
        <dbReference type="SAM" id="Phobius"/>
    </source>
</evidence>
<dbReference type="PROSITE" id="PS01096">
    <property type="entry name" value="PPIC_PPIASE_1"/>
    <property type="match status" value="1"/>
</dbReference>
<name>A0A1N7EX61_9GAMM</name>
<comment type="similarity">
    <text evidence="8">Belongs to the PpiD chaperone family.</text>
</comment>
<accession>A0A1N7EX61</accession>
<evidence type="ECO:0000256" key="1">
    <source>
        <dbReference type="ARBA" id="ARBA00004382"/>
    </source>
</evidence>
<evidence type="ECO:0000256" key="8">
    <source>
        <dbReference type="ARBA" id="ARBA00038408"/>
    </source>
</evidence>